<dbReference type="InterPro" id="IPR006764">
    <property type="entry name" value="SAM_dep_MeTrfase_SAV2177_type"/>
</dbReference>
<dbReference type="PIRSF" id="PIRSF017393">
    <property type="entry name" value="MTase_SAV2177"/>
    <property type="match status" value="1"/>
</dbReference>
<organism evidence="1 2">
    <name type="scientific">Cryptosporangium minutisporangium</name>
    <dbReference type="NCBI Taxonomy" id="113569"/>
    <lineage>
        <taxon>Bacteria</taxon>
        <taxon>Bacillati</taxon>
        <taxon>Actinomycetota</taxon>
        <taxon>Actinomycetes</taxon>
        <taxon>Cryptosporangiales</taxon>
        <taxon>Cryptosporangiaceae</taxon>
        <taxon>Cryptosporangium</taxon>
    </lineage>
</organism>
<dbReference type="RefSeq" id="WP_345726899.1">
    <property type="nucleotide sequence ID" value="NZ_BAAAYN010000006.1"/>
</dbReference>
<name>A0ABP6ST28_9ACTN</name>
<dbReference type="Gene3D" id="3.40.50.150">
    <property type="entry name" value="Vaccinia Virus protein VP39"/>
    <property type="match status" value="1"/>
</dbReference>
<keyword evidence="1" id="KW-0808">Transferase</keyword>
<dbReference type="GO" id="GO:0008168">
    <property type="term" value="F:methyltransferase activity"/>
    <property type="evidence" value="ECO:0007669"/>
    <property type="project" value="UniProtKB-KW"/>
</dbReference>
<dbReference type="InterPro" id="IPR029063">
    <property type="entry name" value="SAM-dependent_MTases_sf"/>
</dbReference>
<gene>
    <name evidence="1" type="ORF">GCM10020369_11460</name>
</gene>
<dbReference type="SUPFAM" id="SSF53335">
    <property type="entry name" value="S-adenosyl-L-methionine-dependent methyltransferases"/>
    <property type="match status" value="1"/>
</dbReference>
<protein>
    <submittedName>
        <fullName evidence="1">SAM-dependent methyltransferase</fullName>
    </submittedName>
</protein>
<dbReference type="EMBL" id="BAAAYN010000006">
    <property type="protein sequence ID" value="GAA3383873.1"/>
    <property type="molecule type" value="Genomic_DNA"/>
</dbReference>
<reference evidence="2" key="1">
    <citation type="journal article" date="2019" name="Int. J. Syst. Evol. Microbiol.">
        <title>The Global Catalogue of Microorganisms (GCM) 10K type strain sequencing project: providing services to taxonomists for standard genome sequencing and annotation.</title>
        <authorList>
            <consortium name="The Broad Institute Genomics Platform"/>
            <consortium name="The Broad Institute Genome Sequencing Center for Infectious Disease"/>
            <person name="Wu L."/>
            <person name="Ma J."/>
        </authorList>
    </citation>
    <scope>NUCLEOTIDE SEQUENCE [LARGE SCALE GENOMIC DNA]</scope>
    <source>
        <strain evidence="2">JCM 9458</strain>
    </source>
</reference>
<proteinExistence type="predicted"/>
<evidence type="ECO:0000313" key="1">
    <source>
        <dbReference type="EMBL" id="GAA3383873.1"/>
    </source>
</evidence>
<sequence>MPDKIDTTTAHPARRYDYWLGGKDHFAVDRASGDAIAEAFPAIRTWAIENRGFMRRAAAYLAREAGIRQFLDIGTGIPTSPNLHEVVQEIAPESRVAYIDNDPLVLVHARALMSSATPRGAVAYLEADLHDPDAILGSDEVKDVLDLSRPVALSLVAVLHFFHDNEVDDPYRIVRTLVDALPSGSYLAISHASWDYLPPAVAERLQHAQRGEVQPRSKAEFEQFFTGLELVEPGISLVSEWRDDRSEQPDPSDVSCYGAVARIP</sequence>
<accession>A0ABP6ST28</accession>
<keyword evidence="1" id="KW-0489">Methyltransferase</keyword>
<evidence type="ECO:0000313" key="2">
    <source>
        <dbReference type="Proteomes" id="UP001501676"/>
    </source>
</evidence>
<dbReference type="Pfam" id="PF04672">
    <property type="entry name" value="Methyltransf_19"/>
    <property type="match status" value="1"/>
</dbReference>
<dbReference type="Proteomes" id="UP001501676">
    <property type="component" value="Unassembled WGS sequence"/>
</dbReference>
<dbReference type="GO" id="GO:0032259">
    <property type="term" value="P:methylation"/>
    <property type="evidence" value="ECO:0007669"/>
    <property type="project" value="UniProtKB-KW"/>
</dbReference>
<keyword evidence="2" id="KW-1185">Reference proteome</keyword>
<comment type="caution">
    <text evidence="1">The sequence shown here is derived from an EMBL/GenBank/DDBJ whole genome shotgun (WGS) entry which is preliminary data.</text>
</comment>